<sequence>MAIPLNNPAADNSPIYWWGELCTALGDDCHLLTRYFENVDDLHYDGERLIGCVVMFDGVEVGSALGVTSLQALQGASLEAYEALLD</sequence>
<dbReference type="EMBL" id="KB445809">
    <property type="protein sequence ID" value="EMD32853.1"/>
    <property type="molecule type" value="Genomic_DNA"/>
</dbReference>
<evidence type="ECO:0000313" key="2">
    <source>
        <dbReference type="Proteomes" id="UP000016930"/>
    </source>
</evidence>
<evidence type="ECO:0000313" key="1">
    <source>
        <dbReference type="EMBL" id="EMD32853.1"/>
    </source>
</evidence>
<name>M2Q7P7_CERS8</name>
<keyword evidence="2" id="KW-1185">Reference proteome</keyword>
<dbReference type="AlphaFoldDB" id="M2Q7P7"/>
<dbReference type="HOGENOM" id="CLU_2497679_0_0_1"/>
<proteinExistence type="predicted"/>
<gene>
    <name evidence="1" type="ORF">CERSUDRAFT_99223</name>
</gene>
<protein>
    <submittedName>
        <fullName evidence="1">Uncharacterized protein</fullName>
    </submittedName>
</protein>
<organism evidence="1 2">
    <name type="scientific">Ceriporiopsis subvermispora (strain B)</name>
    <name type="common">White-rot fungus</name>
    <name type="synonym">Gelatoporia subvermispora</name>
    <dbReference type="NCBI Taxonomy" id="914234"/>
    <lineage>
        <taxon>Eukaryota</taxon>
        <taxon>Fungi</taxon>
        <taxon>Dikarya</taxon>
        <taxon>Basidiomycota</taxon>
        <taxon>Agaricomycotina</taxon>
        <taxon>Agaricomycetes</taxon>
        <taxon>Polyporales</taxon>
        <taxon>Gelatoporiaceae</taxon>
        <taxon>Gelatoporia</taxon>
    </lineage>
</organism>
<reference evidence="1 2" key="1">
    <citation type="journal article" date="2012" name="Proc. Natl. Acad. Sci. U.S.A.">
        <title>Comparative genomics of Ceriporiopsis subvermispora and Phanerochaete chrysosporium provide insight into selective ligninolysis.</title>
        <authorList>
            <person name="Fernandez-Fueyo E."/>
            <person name="Ruiz-Duenas F.J."/>
            <person name="Ferreira P."/>
            <person name="Floudas D."/>
            <person name="Hibbett D.S."/>
            <person name="Canessa P."/>
            <person name="Larrondo L.F."/>
            <person name="James T.Y."/>
            <person name="Seelenfreund D."/>
            <person name="Lobos S."/>
            <person name="Polanco R."/>
            <person name="Tello M."/>
            <person name="Honda Y."/>
            <person name="Watanabe T."/>
            <person name="Watanabe T."/>
            <person name="Ryu J.S."/>
            <person name="Kubicek C.P."/>
            <person name="Schmoll M."/>
            <person name="Gaskell J."/>
            <person name="Hammel K.E."/>
            <person name="St John F.J."/>
            <person name="Vanden Wymelenberg A."/>
            <person name="Sabat G."/>
            <person name="Splinter BonDurant S."/>
            <person name="Syed K."/>
            <person name="Yadav J.S."/>
            <person name="Doddapaneni H."/>
            <person name="Subramanian V."/>
            <person name="Lavin J.L."/>
            <person name="Oguiza J.A."/>
            <person name="Perez G."/>
            <person name="Pisabarro A.G."/>
            <person name="Ramirez L."/>
            <person name="Santoyo F."/>
            <person name="Master E."/>
            <person name="Coutinho P.M."/>
            <person name="Henrissat B."/>
            <person name="Lombard V."/>
            <person name="Magnuson J.K."/>
            <person name="Kuees U."/>
            <person name="Hori C."/>
            <person name="Igarashi K."/>
            <person name="Samejima M."/>
            <person name="Held B.W."/>
            <person name="Barry K.W."/>
            <person name="LaButti K.M."/>
            <person name="Lapidus A."/>
            <person name="Lindquist E.A."/>
            <person name="Lucas S.M."/>
            <person name="Riley R."/>
            <person name="Salamov A.A."/>
            <person name="Hoffmeister D."/>
            <person name="Schwenk D."/>
            <person name="Hadar Y."/>
            <person name="Yarden O."/>
            <person name="de Vries R.P."/>
            <person name="Wiebenga A."/>
            <person name="Stenlid J."/>
            <person name="Eastwood D."/>
            <person name="Grigoriev I.V."/>
            <person name="Berka R.M."/>
            <person name="Blanchette R.A."/>
            <person name="Kersten P."/>
            <person name="Martinez A.T."/>
            <person name="Vicuna R."/>
            <person name="Cullen D."/>
        </authorList>
    </citation>
    <scope>NUCLEOTIDE SEQUENCE [LARGE SCALE GENOMIC DNA]</scope>
    <source>
        <strain evidence="1 2">B</strain>
    </source>
</reference>
<accession>M2Q7P7</accession>
<dbReference type="Proteomes" id="UP000016930">
    <property type="component" value="Unassembled WGS sequence"/>
</dbReference>